<name>A0A6G9Z9Z5_9NOCA</name>
<dbReference type="InterPro" id="IPR039422">
    <property type="entry name" value="MarR/SlyA-like"/>
</dbReference>
<dbReference type="GO" id="GO:0003700">
    <property type="term" value="F:DNA-binding transcription factor activity"/>
    <property type="evidence" value="ECO:0007669"/>
    <property type="project" value="InterPro"/>
</dbReference>
<dbReference type="Proteomes" id="UP000500953">
    <property type="component" value="Chromosome"/>
</dbReference>
<protein>
    <submittedName>
        <fullName evidence="2">MarR family transcriptional regulator</fullName>
    </submittedName>
</protein>
<dbReference type="InterPro" id="IPR000835">
    <property type="entry name" value="HTH_MarR-typ"/>
</dbReference>
<organism evidence="2 3">
    <name type="scientific">Nocardia terpenica</name>
    <dbReference type="NCBI Taxonomy" id="455432"/>
    <lineage>
        <taxon>Bacteria</taxon>
        <taxon>Bacillati</taxon>
        <taxon>Actinomycetota</taxon>
        <taxon>Actinomycetes</taxon>
        <taxon>Mycobacteriales</taxon>
        <taxon>Nocardiaceae</taxon>
        <taxon>Nocardia</taxon>
    </lineage>
</organism>
<dbReference type="PANTHER" id="PTHR33164:SF104">
    <property type="entry name" value="TRANSCRIPTIONAL REGULATORY PROTEIN"/>
    <property type="match status" value="1"/>
</dbReference>
<evidence type="ECO:0000259" key="1">
    <source>
        <dbReference type="PROSITE" id="PS50995"/>
    </source>
</evidence>
<dbReference type="AlphaFoldDB" id="A0A6G9Z9Z5"/>
<dbReference type="PANTHER" id="PTHR33164">
    <property type="entry name" value="TRANSCRIPTIONAL REGULATOR, MARR FAMILY"/>
    <property type="match status" value="1"/>
</dbReference>
<dbReference type="Gene3D" id="1.10.10.10">
    <property type="entry name" value="Winged helix-like DNA-binding domain superfamily/Winged helix DNA-binding domain"/>
    <property type="match status" value="1"/>
</dbReference>
<dbReference type="InterPro" id="IPR036388">
    <property type="entry name" value="WH-like_DNA-bd_sf"/>
</dbReference>
<dbReference type="Pfam" id="PF12802">
    <property type="entry name" value="MarR_2"/>
    <property type="match status" value="1"/>
</dbReference>
<dbReference type="EMBL" id="CP046173">
    <property type="protein sequence ID" value="QIS22302.1"/>
    <property type="molecule type" value="Genomic_DNA"/>
</dbReference>
<dbReference type="SMART" id="SM00347">
    <property type="entry name" value="HTH_MARR"/>
    <property type="match status" value="1"/>
</dbReference>
<reference evidence="2 3" key="1">
    <citation type="journal article" date="2019" name="ACS Chem. Biol.">
        <title>Identification and Mobilization of a Cryptic Antibiotic Biosynthesis Gene Locus from a Human-Pathogenic Nocardia Isolate.</title>
        <authorList>
            <person name="Herisse M."/>
            <person name="Ishida K."/>
            <person name="Porter J.L."/>
            <person name="Howden B."/>
            <person name="Hertweck C."/>
            <person name="Stinear T.P."/>
            <person name="Pidot S.J."/>
        </authorList>
    </citation>
    <scope>NUCLEOTIDE SEQUENCE [LARGE SCALE GENOMIC DNA]</scope>
    <source>
        <strain evidence="2 3">AUSMDU00012715</strain>
    </source>
</reference>
<dbReference type="InterPro" id="IPR036390">
    <property type="entry name" value="WH_DNA-bd_sf"/>
</dbReference>
<dbReference type="PROSITE" id="PS50995">
    <property type="entry name" value="HTH_MARR_2"/>
    <property type="match status" value="1"/>
</dbReference>
<dbReference type="PRINTS" id="PR00598">
    <property type="entry name" value="HTHMARR"/>
</dbReference>
<dbReference type="RefSeq" id="WP_167489736.1">
    <property type="nucleotide sequence ID" value="NZ_CP046173.1"/>
</dbReference>
<gene>
    <name evidence="2" type="ORF">F6W96_32130</name>
</gene>
<dbReference type="GO" id="GO:0006950">
    <property type="term" value="P:response to stress"/>
    <property type="evidence" value="ECO:0007669"/>
    <property type="project" value="TreeGrafter"/>
</dbReference>
<accession>A0A6G9Z9Z5</accession>
<evidence type="ECO:0000313" key="3">
    <source>
        <dbReference type="Proteomes" id="UP000500953"/>
    </source>
</evidence>
<sequence>MEAPELLSDPRITLMGLFFEAYTDLMREVSAQERAHGLSVAEFDVVLRLGRSPGQQLRITDLYTQTGLTSGGMTRLIDRLDAQGLVARATDPGDRRVVFARLTAAGAEKAAEIIPGHLNILQRRLIDPLSANERAVLERALRKIRDAASRTTAR</sequence>
<proteinExistence type="predicted"/>
<evidence type="ECO:0000313" key="2">
    <source>
        <dbReference type="EMBL" id="QIS22302.1"/>
    </source>
</evidence>
<feature type="domain" description="HTH marR-type" evidence="1">
    <location>
        <begin position="11"/>
        <end position="146"/>
    </location>
</feature>
<dbReference type="SUPFAM" id="SSF46785">
    <property type="entry name" value="Winged helix' DNA-binding domain"/>
    <property type="match status" value="1"/>
</dbReference>